<protein>
    <submittedName>
        <fullName evidence="2">Uncharacterized protein</fullName>
    </submittedName>
</protein>
<keyword evidence="1" id="KW-1133">Transmembrane helix</keyword>
<proteinExistence type="predicted"/>
<dbReference type="AlphaFoldDB" id="X1H960"/>
<evidence type="ECO:0000256" key="1">
    <source>
        <dbReference type="SAM" id="Phobius"/>
    </source>
</evidence>
<feature type="non-terminal residue" evidence="2">
    <location>
        <position position="1"/>
    </location>
</feature>
<keyword evidence="1" id="KW-0812">Transmembrane</keyword>
<dbReference type="EMBL" id="BARU01023201">
    <property type="protein sequence ID" value="GAH50384.1"/>
    <property type="molecule type" value="Genomic_DNA"/>
</dbReference>
<gene>
    <name evidence="2" type="ORF">S03H2_37684</name>
</gene>
<accession>X1H960</accession>
<name>X1H960_9ZZZZ</name>
<organism evidence="2">
    <name type="scientific">marine sediment metagenome</name>
    <dbReference type="NCBI Taxonomy" id="412755"/>
    <lineage>
        <taxon>unclassified sequences</taxon>
        <taxon>metagenomes</taxon>
        <taxon>ecological metagenomes</taxon>
    </lineage>
</organism>
<comment type="caution">
    <text evidence="2">The sequence shown here is derived from an EMBL/GenBank/DDBJ whole genome shotgun (WGS) entry which is preliminary data.</text>
</comment>
<feature type="transmembrane region" description="Helical" evidence="1">
    <location>
        <begin position="30"/>
        <end position="51"/>
    </location>
</feature>
<sequence>PPGPNFASTISFSETVLSRRARRGPGLRRLLRPGAVAALVVLAALLAWLVFRPSPSPGPGPGPAPTPTPQHRVELRLRSGASVRGRLMQIKHLDDGTTKVKIVADGSEQPRTITIGEGDVLHVVRDRD</sequence>
<evidence type="ECO:0000313" key="2">
    <source>
        <dbReference type="EMBL" id="GAH50384.1"/>
    </source>
</evidence>
<keyword evidence="1" id="KW-0472">Membrane</keyword>
<reference evidence="2" key="1">
    <citation type="journal article" date="2014" name="Front. Microbiol.">
        <title>High frequency of phylogenetically diverse reductive dehalogenase-homologous genes in deep subseafloor sedimentary metagenomes.</title>
        <authorList>
            <person name="Kawai M."/>
            <person name="Futagami T."/>
            <person name="Toyoda A."/>
            <person name="Takaki Y."/>
            <person name="Nishi S."/>
            <person name="Hori S."/>
            <person name="Arai W."/>
            <person name="Tsubouchi T."/>
            <person name="Morono Y."/>
            <person name="Uchiyama I."/>
            <person name="Ito T."/>
            <person name="Fujiyama A."/>
            <person name="Inagaki F."/>
            <person name="Takami H."/>
        </authorList>
    </citation>
    <scope>NUCLEOTIDE SEQUENCE</scope>
    <source>
        <strain evidence="2">Expedition CK06-06</strain>
    </source>
</reference>